<feature type="compositionally biased region" description="Low complexity" evidence="1">
    <location>
        <begin position="1506"/>
        <end position="1517"/>
    </location>
</feature>
<feature type="compositionally biased region" description="Polar residues" evidence="1">
    <location>
        <begin position="765"/>
        <end position="777"/>
    </location>
</feature>
<feature type="region of interest" description="Disordered" evidence="1">
    <location>
        <begin position="218"/>
        <end position="251"/>
    </location>
</feature>
<feature type="region of interest" description="Disordered" evidence="1">
    <location>
        <begin position="1056"/>
        <end position="1168"/>
    </location>
</feature>
<comment type="caution">
    <text evidence="3">The sequence shown here is derived from an EMBL/GenBank/DDBJ whole genome shotgun (WGS) entry which is preliminary data.</text>
</comment>
<feature type="region of interest" description="Disordered" evidence="1">
    <location>
        <begin position="397"/>
        <end position="423"/>
    </location>
</feature>
<name>A0ABQ7S8T1_9ACAR</name>
<feature type="compositionally biased region" description="Basic residues" evidence="1">
    <location>
        <begin position="1157"/>
        <end position="1168"/>
    </location>
</feature>
<dbReference type="Proteomes" id="UP000825002">
    <property type="component" value="Unassembled WGS sequence"/>
</dbReference>
<feature type="compositionally biased region" description="Basic and acidic residues" evidence="1">
    <location>
        <begin position="597"/>
        <end position="608"/>
    </location>
</feature>
<accession>A0ABQ7S8T1</accession>
<feature type="compositionally biased region" description="Low complexity" evidence="1">
    <location>
        <begin position="865"/>
        <end position="884"/>
    </location>
</feature>
<reference evidence="3 4" key="1">
    <citation type="submission" date="2020-10" db="EMBL/GenBank/DDBJ databases">
        <authorList>
            <person name="Klimov P.B."/>
            <person name="Dyachkov S.M."/>
            <person name="Chetverikov P.E."/>
        </authorList>
    </citation>
    <scope>NUCLEOTIDE SEQUENCE [LARGE SCALE GENOMIC DNA]</scope>
    <source>
        <strain evidence="3">BMOC 18-1129-001#AD2665</strain>
        <tissue evidence="3">Entire mites</tissue>
    </source>
</reference>
<protein>
    <recommendedName>
        <fullName evidence="2">PDZ domain-containing protein</fullName>
    </recommendedName>
</protein>
<evidence type="ECO:0000256" key="1">
    <source>
        <dbReference type="SAM" id="MobiDB-lite"/>
    </source>
</evidence>
<feature type="region of interest" description="Disordered" evidence="1">
    <location>
        <begin position="1497"/>
        <end position="1523"/>
    </location>
</feature>
<gene>
    <name evidence="3" type="ORF">GZH46_01645</name>
</gene>
<evidence type="ECO:0000313" key="4">
    <source>
        <dbReference type="Proteomes" id="UP000825002"/>
    </source>
</evidence>
<feature type="compositionally biased region" description="Polar residues" evidence="1">
    <location>
        <begin position="13"/>
        <end position="32"/>
    </location>
</feature>
<feature type="compositionally biased region" description="Acidic residues" evidence="1">
    <location>
        <begin position="778"/>
        <end position="790"/>
    </location>
</feature>
<feature type="compositionally biased region" description="Low complexity" evidence="1">
    <location>
        <begin position="397"/>
        <end position="418"/>
    </location>
</feature>
<feature type="domain" description="PDZ" evidence="2">
    <location>
        <begin position="1563"/>
        <end position="1619"/>
    </location>
</feature>
<feature type="compositionally biased region" description="Low complexity" evidence="1">
    <location>
        <begin position="900"/>
        <end position="909"/>
    </location>
</feature>
<feature type="compositionally biased region" description="Basic and acidic residues" evidence="1">
    <location>
        <begin position="1396"/>
        <end position="1405"/>
    </location>
</feature>
<dbReference type="InterPro" id="IPR001478">
    <property type="entry name" value="PDZ"/>
</dbReference>
<dbReference type="EMBL" id="JAIFTH010000320">
    <property type="protein sequence ID" value="KAG9509825.1"/>
    <property type="molecule type" value="Genomic_DNA"/>
</dbReference>
<feature type="region of interest" description="Disordered" evidence="1">
    <location>
        <begin position="1380"/>
        <end position="1435"/>
    </location>
</feature>
<feature type="region of interest" description="Disordered" evidence="1">
    <location>
        <begin position="581"/>
        <end position="638"/>
    </location>
</feature>
<sequence>MVASVHVKARGIQRNNDSNQTVAISTLNSDDTQQQKRRQQLQKQKQNRPTINAITNERRDANQLKNCERNDDKMQRMSSLNSQTKHIETDQLYRLSIIDFLSSASASVSSVSPSSSSEWGDCPLQRSAIDNTTAITTSAAATTTTTAASVLSEHYKYPQVQRREQVMKRVANQESCSPVAATYTQAEQRHLECEKGVLHSNTQQETDNRVMYENTTATSYGQDDNEDDDENENENENENDDESNDSGRVSSESLGFVGARIAASSADERALIASNLVLVQPSHYQQHQLQHQYRHQFGTMHLLQPDIANINVPNKDLFNWKPTANVNGHVDTVQNNGTTQQQQQLHGQHMNNEWQDRYYENIDAFTTTTAQLHVRQLPTTTTQLGVSPVVAIDSNSISATTSTPASTTSTSVSTSASTKQDHEQTKRSFFAQLAAELCTTSMAPAVNHCGSDTYNATPAQVTNNYLSSASSSRSSSLSPPLLDVNDDDAVDTVLNVGDNIQQQHKLRHFKNVTLDHDECDNVLVTVPMHQREAQVTSGDKTATTKQRRASVTAIDDVTVLVVPLAPGETSLVDQRVAQLESGSSSISTDSDDAVVSNDHDDSGGFDKRTAKRNSFCARTTTTHDESQRQRQGRHRRQLPQVHCYAAAAAAAAATAATDNNRRSTVCCSLTANSTATLIACNPNCVPFNTDNESSVMNTRENNETMRSSKTRVFNRNNINDNTQIHCSLSLKTHARIAEHEQTLIEFANDDLGIQQCSSQQQLQSHNNLARNSTSGSSYDDDDDDDDDDDSNSNTCHTTITHSHQHRRQLQILIADSTRQQAHLELSSHLSDHFNFDYPPANVESLSLSTLEIESLSLQPARLDNKLQQKQKQQQQQQPQQVLKQTKGYTQYSLDQRRSPATTMSTSSNTTANTRIMAPQSSASTIIEQQQQPSVMSNGSMSSTVSSSGLGASADSVSCSSFNSAQAANCQHVSNEQAIVAVSKQQSATTIVGAQLAASEFQPQQQQQRLVTTATPATVQATMAVAAKAKLNAVVVVDIDVPKNEYFELEPDQIYPQKDCTKNNKEGEEKQHTTVHTMTNQVNNETETDRDKDEASQRNKQQQQQQQQQSIVTANSAANKSMAPNKERRAASGQHAFPVHVPSGVGAVKPVQTEVRRPSLRRGSSQKHNNKALIQLQSKCWLGHSAKDSQGAEDKLTHHKDSVIKRLGRWLTSRTSSSSKSNRNVNVNAIANANANANANAIANATHATGDKKQASTNHSERKSGKRSGRFLRLTLGRASHRHTPRRGSVLAGAQEASVRRASTPHVHERDLVVHLPVQTAKQTDCTSINFHTNQHKHLSKQSQQTMLEQEQEQQQQPQSQQAPQDSSTFFARVRDRVSFRRVPRAAKSSNNLSSRTSRDRDEDTAPKCNGHGHGHAAPVQRRQPSERKQHGQHVHTQPLYANVASCNPLMMTSTDCSNRLLVSGTDLDRARSVQANSLEPAIRSIMSRSSEQLQQIVGTNRRTSKQQQQQQQQSSSQHLEAAVSSDAIGNAATKQASIGLQTAPEAKVGGQLVKINAHEGTQVVELWRTAGVPWGFFVANGALENVKGVFVTRIHDELTLAGLIDIGDQIVAIDGHKLEPHMDVMSVNQLMRKKHKICIKLRPFNARPNMCTTQRDNQQQQRNT</sequence>
<feature type="region of interest" description="Disordered" evidence="1">
    <location>
        <begin position="1246"/>
        <end position="1309"/>
    </location>
</feature>
<dbReference type="PROSITE" id="PS50106">
    <property type="entry name" value="PDZ"/>
    <property type="match status" value="1"/>
</dbReference>
<feature type="compositionally biased region" description="Acidic residues" evidence="1">
    <location>
        <begin position="223"/>
        <end position="244"/>
    </location>
</feature>
<evidence type="ECO:0000313" key="3">
    <source>
        <dbReference type="EMBL" id="KAG9509825.1"/>
    </source>
</evidence>
<feature type="region of interest" description="Disordered" evidence="1">
    <location>
        <begin position="757"/>
        <end position="805"/>
    </location>
</feature>
<feature type="compositionally biased region" description="Low complexity" evidence="1">
    <location>
        <begin position="1341"/>
        <end position="1367"/>
    </location>
</feature>
<feature type="compositionally biased region" description="Basic and acidic residues" evidence="1">
    <location>
        <begin position="1058"/>
        <end position="1071"/>
    </location>
</feature>
<proteinExistence type="predicted"/>
<organism evidence="3 4">
    <name type="scientific">Fragariocoptes setiger</name>
    <dbReference type="NCBI Taxonomy" id="1670756"/>
    <lineage>
        <taxon>Eukaryota</taxon>
        <taxon>Metazoa</taxon>
        <taxon>Ecdysozoa</taxon>
        <taxon>Arthropoda</taxon>
        <taxon>Chelicerata</taxon>
        <taxon>Arachnida</taxon>
        <taxon>Acari</taxon>
        <taxon>Acariformes</taxon>
        <taxon>Trombidiformes</taxon>
        <taxon>Prostigmata</taxon>
        <taxon>Eupodina</taxon>
        <taxon>Eriophyoidea</taxon>
        <taxon>Phytoptidae</taxon>
        <taxon>Fragariocoptes</taxon>
    </lineage>
</organism>
<feature type="compositionally biased region" description="Basic and acidic residues" evidence="1">
    <location>
        <begin position="1086"/>
        <end position="1096"/>
    </location>
</feature>
<feature type="compositionally biased region" description="Polar residues" evidence="1">
    <location>
        <begin position="1109"/>
        <end position="1118"/>
    </location>
</feature>
<keyword evidence="4" id="KW-1185">Reference proteome</keyword>
<feature type="compositionally biased region" description="Polar residues" evidence="1">
    <location>
        <begin position="791"/>
        <end position="801"/>
    </location>
</feature>
<feature type="compositionally biased region" description="Basic and acidic residues" evidence="1">
    <location>
        <begin position="1248"/>
        <end position="1262"/>
    </location>
</feature>
<feature type="compositionally biased region" description="Polar residues" evidence="1">
    <location>
        <begin position="1073"/>
        <end position="1084"/>
    </location>
</feature>
<dbReference type="Gene3D" id="2.30.42.10">
    <property type="match status" value="1"/>
</dbReference>
<feature type="region of interest" description="Disordered" evidence="1">
    <location>
        <begin position="1"/>
        <end position="63"/>
    </location>
</feature>
<dbReference type="InterPro" id="IPR036034">
    <property type="entry name" value="PDZ_sf"/>
</dbReference>
<feature type="region of interest" description="Disordered" evidence="1">
    <location>
        <begin position="864"/>
        <end position="909"/>
    </location>
</feature>
<dbReference type="SUPFAM" id="SSF50156">
    <property type="entry name" value="PDZ domain-like"/>
    <property type="match status" value="1"/>
</dbReference>
<feature type="region of interest" description="Disordered" evidence="1">
    <location>
        <begin position="1334"/>
        <end position="1367"/>
    </location>
</feature>
<evidence type="ECO:0000259" key="2">
    <source>
        <dbReference type="PROSITE" id="PS50106"/>
    </source>
</evidence>